<dbReference type="STRING" id="52838.A0A4S8IRP1"/>
<dbReference type="SMART" id="SM00220">
    <property type="entry name" value="S_TKc"/>
    <property type="match status" value="1"/>
</dbReference>
<dbReference type="CDD" id="cd13999">
    <property type="entry name" value="STKc_MAP3K-like"/>
    <property type="match status" value="1"/>
</dbReference>
<name>A0A4S8IRP1_MUSBA</name>
<feature type="compositionally biased region" description="Polar residues" evidence="1">
    <location>
        <begin position="127"/>
        <end position="137"/>
    </location>
</feature>
<dbReference type="GO" id="GO:0004674">
    <property type="term" value="F:protein serine/threonine kinase activity"/>
    <property type="evidence" value="ECO:0007669"/>
    <property type="project" value="TreeGrafter"/>
</dbReference>
<organism evidence="3 4">
    <name type="scientific">Musa balbisiana</name>
    <name type="common">Banana</name>
    <dbReference type="NCBI Taxonomy" id="52838"/>
    <lineage>
        <taxon>Eukaryota</taxon>
        <taxon>Viridiplantae</taxon>
        <taxon>Streptophyta</taxon>
        <taxon>Embryophyta</taxon>
        <taxon>Tracheophyta</taxon>
        <taxon>Spermatophyta</taxon>
        <taxon>Magnoliopsida</taxon>
        <taxon>Liliopsida</taxon>
        <taxon>Zingiberales</taxon>
        <taxon>Musaceae</taxon>
        <taxon>Musa</taxon>
    </lineage>
</organism>
<protein>
    <recommendedName>
        <fullName evidence="2">Protein kinase domain-containing protein</fullName>
    </recommendedName>
</protein>
<dbReference type="InterPro" id="IPR001245">
    <property type="entry name" value="Ser-Thr/Tyr_kinase_cat_dom"/>
</dbReference>
<sequence length="561" mass="63137">MEEERRSWVLRAKYSHTPHHRTSSDPDVVLLPDPMESNSDNACLLSARSSVRSGSDPSRSLKNSSAESAAKISANRSSSQPDVGDRLDVKKAENRSARCSDFSFYPEGVPSRSTVVATSKFPVSHQKAGSLSSTMGAASSGRVKPDANSRHDRESKSKQRSISPLPTTILSEVFKEARSIGRRFSTPPPSRKKCDKARAHHEIDWRTALELRKAFDKSRPRKGTSWARCFDHGGGKVTALETTEKWNADLSQLYFGLRFACGAHSRLYHGVFNDKPVAVKMISQPDDDENGVMAARLEKQFTREVTMLSHLDHRNVIKLAGAYKQPPVFGIITEYLSGGSLRAFLHKLDHKSLPLQRLIAIALDIARGMEYVHSQGVIHRDLKPENILFDQDFCIKIVDFGIACEEAYCDALKEDPGTYRWMAPEMIKHKPYGRKVDVYSFGLLLWEMVTGTIPYEDMTPIQAAFAVVNKNLRPIIPIDCPSPLHALIEQCWAVVPDKRPEFWQIVKVLEQFQSAVARDGTLNQLQHLTCQDHKKRLLDWIQKLRTPLHPNSSKPRLPKLV</sequence>
<dbReference type="InterPro" id="IPR051681">
    <property type="entry name" value="Ser/Thr_Kinases-Pseudokinases"/>
</dbReference>
<dbReference type="PROSITE" id="PS50011">
    <property type="entry name" value="PROTEIN_KINASE_DOM"/>
    <property type="match status" value="1"/>
</dbReference>
<comment type="caution">
    <text evidence="3">The sequence shown here is derived from an EMBL/GenBank/DDBJ whole genome shotgun (WGS) entry which is preliminary data.</text>
</comment>
<dbReference type="PROSITE" id="PS00108">
    <property type="entry name" value="PROTEIN_KINASE_ST"/>
    <property type="match status" value="1"/>
</dbReference>
<keyword evidence="4" id="KW-1185">Reference proteome</keyword>
<dbReference type="Proteomes" id="UP000317650">
    <property type="component" value="Chromosome 6"/>
</dbReference>
<evidence type="ECO:0000256" key="1">
    <source>
        <dbReference type="SAM" id="MobiDB-lite"/>
    </source>
</evidence>
<dbReference type="InterPro" id="IPR008271">
    <property type="entry name" value="Ser/Thr_kinase_AS"/>
</dbReference>
<reference evidence="3 4" key="1">
    <citation type="journal article" date="2019" name="Nat. Plants">
        <title>Genome sequencing of Musa balbisiana reveals subgenome evolution and function divergence in polyploid bananas.</title>
        <authorList>
            <person name="Yao X."/>
        </authorList>
    </citation>
    <scope>NUCLEOTIDE SEQUENCE [LARGE SCALE GENOMIC DNA]</scope>
    <source>
        <strain evidence="4">cv. DH-PKW</strain>
        <tissue evidence="3">Leaves</tissue>
    </source>
</reference>
<dbReference type="Gene3D" id="1.10.510.10">
    <property type="entry name" value="Transferase(Phosphotransferase) domain 1"/>
    <property type="match status" value="1"/>
</dbReference>
<dbReference type="PRINTS" id="PR00109">
    <property type="entry name" value="TYRKINASE"/>
</dbReference>
<dbReference type="PANTHER" id="PTHR44329">
    <property type="entry name" value="SERINE/THREONINE-PROTEIN KINASE TNNI3K-RELATED"/>
    <property type="match status" value="1"/>
</dbReference>
<evidence type="ECO:0000313" key="3">
    <source>
        <dbReference type="EMBL" id="THU51059.1"/>
    </source>
</evidence>
<accession>A0A4S8IRP1</accession>
<dbReference type="InterPro" id="IPR011009">
    <property type="entry name" value="Kinase-like_dom_sf"/>
</dbReference>
<feature type="region of interest" description="Disordered" evidence="1">
    <location>
        <begin position="122"/>
        <end position="162"/>
    </location>
</feature>
<gene>
    <name evidence="3" type="ORF">C4D60_Mb06t27040</name>
</gene>
<dbReference type="AlphaFoldDB" id="A0A4S8IRP1"/>
<feature type="compositionally biased region" description="Low complexity" evidence="1">
    <location>
        <begin position="44"/>
        <end position="61"/>
    </location>
</feature>
<feature type="domain" description="Protein kinase" evidence="2">
    <location>
        <begin position="253"/>
        <end position="513"/>
    </location>
</feature>
<dbReference type="PANTHER" id="PTHR44329:SF73">
    <property type="entry name" value="OS01G0201200 PROTEIN"/>
    <property type="match status" value="1"/>
</dbReference>
<dbReference type="SUPFAM" id="SSF56112">
    <property type="entry name" value="Protein kinase-like (PK-like)"/>
    <property type="match status" value="1"/>
</dbReference>
<dbReference type="Gene3D" id="3.30.200.20">
    <property type="entry name" value="Phosphorylase Kinase, domain 1"/>
    <property type="match status" value="1"/>
</dbReference>
<dbReference type="InterPro" id="IPR000719">
    <property type="entry name" value="Prot_kinase_dom"/>
</dbReference>
<proteinExistence type="predicted"/>
<feature type="compositionally biased region" description="Basic and acidic residues" evidence="1">
    <location>
        <begin position="83"/>
        <end position="92"/>
    </location>
</feature>
<evidence type="ECO:0000259" key="2">
    <source>
        <dbReference type="PROSITE" id="PS50011"/>
    </source>
</evidence>
<evidence type="ECO:0000313" key="4">
    <source>
        <dbReference type="Proteomes" id="UP000317650"/>
    </source>
</evidence>
<dbReference type="EMBL" id="PYDT01000009">
    <property type="protein sequence ID" value="THU51059.1"/>
    <property type="molecule type" value="Genomic_DNA"/>
</dbReference>
<dbReference type="FunFam" id="1.10.510.10:FF:000316">
    <property type="entry name" value="serine/threonine-protein kinase HT1"/>
    <property type="match status" value="1"/>
</dbReference>
<feature type="compositionally biased region" description="Basic and acidic residues" evidence="1">
    <location>
        <begin position="143"/>
        <end position="157"/>
    </location>
</feature>
<dbReference type="GO" id="GO:0005524">
    <property type="term" value="F:ATP binding"/>
    <property type="evidence" value="ECO:0007669"/>
    <property type="project" value="InterPro"/>
</dbReference>
<dbReference type="Pfam" id="PF07714">
    <property type="entry name" value="PK_Tyr_Ser-Thr"/>
    <property type="match status" value="1"/>
</dbReference>
<feature type="region of interest" description="Disordered" evidence="1">
    <location>
        <begin position="1"/>
        <end position="92"/>
    </location>
</feature>